<dbReference type="AlphaFoldDB" id="A0A366JWW4"/>
<keyword evidence="1" id="KW-0436">Ligase</keyword>
<dbReference type="GO" id="GO:0005524">
    <property type="term" value="F:ATP binding"/>
    <property type="evidence" value="ECO:0007669"/>
    <property type="project" value="UniProtKB-KW"/>
</dbReference>
<evidence type="ECO:0000313" key="7">
    <source>
        <dbReference type="Proteomes" id="UP000252731"/>
    </source>
</evidence>
<dbReference type="InterPro" id="IPR002305">
    <property type="entry name" value="aa-tRNA-synth_Ic"/>
</dbReference>
<evidence type="ECO:0000256" key="5">
    <source>
        <dbReference type="ARBA" id="ARBA00023146"/>
    </source>
</evidence>
<dbReference type="EMBL" id="QNSF01000006">
    <property type="protein sequence ID" value="RBP93056.1"/>
    <property type="molecule type" value="Genomic_DNA"/>
</dbReference>
<evidence type="ECO:0000256" key="1">
    <source>
        <dbReference type="ARBA" id="ARBA00022598"/>
    </source>
</evidence>
<dbReference type="InterPro" id="IPR014729">
    <property type="entry name" value="Rossmann-like_a/b/a_fold"/>
</dbReference>
<dbReference type="GO" id="GO:0006418">
    <property type="term" value="P:tRNA aminoacylation for protein translation"/>
    <property type="evidence" value="ECO:0007669"/>
    <property type="project" value="InterPro"/>
</dbReference>
<protein>
    <submittedName>
        <fullName evidence="6">tRNA synthetase class I (W and Y)</fullName>
    </submittedName>
</protein>
<keyword evidence="4" id="KW-0648">Protein biosynthesis</keyword>
<dbReference type="GO" id="GO:0004812">
    <property type="term" value="F:aminoacyl-tRNA ligase activity"/>
    <property type="evidence" value="ECO:0007669"/>
    <property type="project" value="UniProtKB-KW"/>
</dbReference>
<dbReference type="SUPFAM" id="SSF52374">
    <property type="entry name" value="Nucleotidylyl transferase"/>
    <property type="match status" value="1"/>
</dbReference>
<organism evidence="6 7">
    <name type="scientific">Cytobacillus firmus</name>
    <name type="common">Bacillus firmus</name>
    <dbReference type="NCBI Taxonomy" id="1399"/>
    <lineage>
        <taxon>Bacteria</taxon>
        <taxon>Bacillati</taxon>
        <taxon>Bacillota</taxon>
        <taxon>Bacilli</taxon>
        <taxon>Bacillales</taxon>
        <taxon>Bacillaceae</taxon>
        <taxon>Cytobacillus</taxon>
    </lineage>
</organism>
<keyword evidence="3" id="KW-0067">ATP-binding</keyword>
<dbReference type="Proteomes" id="UP000252731">
    <property type="component" value="Unassembled WGS sequence"/>
</dbReference>
<proteinExistence type="predicted"/>
<keyword evidence="2" id="KW-0547">Nucleotide-binding</keyword>
<keyword evidence="7" id="KW-1185">Reference proteome</keyword>
<reference evidence="6 7" key="1">
    <citation type="submission" date="2018-06" db="EMBL/GenBank/DDBJ databases">
        <title>Freshwater and sediment microbial communities from various areas in North America, analyzing microbe dynamics in response to fracking.</title>
        <authorList>
            <person name="Lamendella R."/>
        </authorList>
    </citation>
    <scope>NUCLEOTIDE SEQUENCE [LARGE SCALE GENOMIC DNA]</scope>
    <source>
        <strain evidence="6 7">14_TX</strain>
    </source>
</reference>
<name>A0A366JWW4_CYTFI</name>
<keyword evidence="5 6" id="KW-0030">Aminoacyl-tRNA synthetase</keyword>
<evidence type="ECO:0000313" key="6">
    <source>
        <dbReference type="EMBL" id="RBP93056.1"/>
    </source>
</evidence>
<dbReference type="Gene3D" id="3.40.50.620">
    <property type="entry name" value="HUPs"/>
    <property type="match status" value="1"/>
</dbReference>
<evidence type="ECO:0000256" key="4">
    <source>
        <dbReference type="ARBA" id="ARBA00022917"/>
    </source>
</evidence>
<gene>
    <name evidence="6" type="ORF">DFO70_106187</name>
</gene>
<sequence length="73" mass="8224">MTFQSACPRIFLPTDSKGYDSGVLESDIELGGNNRHFNVLMGRHLQEAFPKKKQVVILMQLLEGLEGKEKMSN</sequence>
<dbReference type="Pfam" id="PF00579">
    <property type="entry name" value="tRNA-synt_1b"/>
    <property type="match status" value="1"/>
</dbReference>
<evidence type="ECO:0000256" key="2">
    <source>
        <dbReference type="ARBA" id="ARBA00022741"/>
    </source>
</evidence>
<accession>A0A366JWW4</accession>
<comment type="caution">
    <text evidence="6">The sequence shown here is derived from an EMBL/GenBank/DDBJ whole genome shotgun (WGS) entry which is preliminary data.</text>
</comment>
<evidence type="ECO:0000256" key="3">
    <source>
        <dbReference type="ARBA" id="ARBA00022840"/>
    </source>
</evidence>